<name>A0ACB9J0H6_9ASTR</name>
<organism evidence="1 2">
    <name type="scientific">Smallanthus sonchifolius</name>
    <dbReference type="NCBI Taxonomy" id="185202"/>
    <lineage>
        <taxon>Eukaryota</taxon>
        <taxon>Viridiplantae</taxon>
        <taxon>Streptophyta</taxon>
        <taxon>Embryophyta</taxon>
        <taxon>Tracheophyta</taxon>
        <taxon>Spermatophyta</taxon>
        <taxon>Magnoliopsida</taxon>
        <taxon>eudicotyledons</taxon>
        <taxon>Gunneridae</taxon>
        <taxon>Pentapetalae</taxon>
        <taxon>asterids</taxon>
        <taxon>campanulids</taxon>
        <taxon>Asterales</taxon>
        <taxon>Asteraceae</taxon>
        <taxon>Asteroideae</taxon>
        <taxon>Heliantheae alliance</taxon>
        <taxon>Millerieae</taxon>
        <taxon>Smallanthus</taxon>
    </lineage>
</organism>
<keyword evidence="2" id="KW-1185">Reference proteome</keyword>
<dbReference type="EMBL" id="CM042023">
    <property type="protein sequence ID" value="KAI3813679.1"/>
    <property type="molecule type" value="Genomic_DNA"/>
</dbReference>
<proteinExistence type="predicted"/>
<evidence type="ECO:0000313" key="1">
    <source>
        <dbReference type="EMBL" id="KAI3813679.1"/>
    </source>
</evidence>
<evidence type="ECO:0000313" key="2">
    <source>
        <dbReference type="Proteomes" id="UP001056120"/>
    </source>
</evidence>
<dbReference type="Proteomes" id="UP001056120">
    <property type="component" value="Linkage Group LG06"/>
</dbReference>
<comment type="caution">
    <text evidence="1">The sequence shown here is derived from an EMBL/GenBank/DDBJ whole genome shotgun (WGS) entry which is preliminary data.</text>
</comment>
<reference evidence="1 2" key="2">
    <citation type="journal article" date="2022" name="Mol. Ecol. Resour.">
        <title>The genomes of chicory, endive, great burdock and yacon provide insights into Asteraceae paleo-polyploidization history and plant inulin production.</title>
        <authorList>
            <person name="Fan W."/>
            <person name="Wang S."/>
            <person name="Wang H."/>
            <person name="Wang A."/>
            <person name="Jiang F."/>
            <person name="Liu H."/>
            <person name="Zhao H."/>
            <person name="Xu D."/>
            <person name="Zhang Y."/>
        </authorList>
    </citation>
    <scope>NUCLEOTIDE SEQUENCE [LARGE SCALE GENOMIC DNA]</scope>
    <source>
        <strain evidence="2">cv. Yunnan</strain>
        <tissue evidence="1">Leaves</tissue>
    </source>
</reference>
<accession>A0ACB9J0H6</accession>
<sequence>MKTHLFIDLQCTYNMGFWTLFEVASMPTLQVIIVSVVGAVMATDRFNLLSNDTRRSLNNIVFVAFTPSLIFACLAESVTFQDIISWWFMPVNIGITFLCGGTLGWIAVKLIKPEPHMEGLIMAMCATGNLGNILLLIIPAICTQNGSPFGDHNTCKVNGLSYSSFSMALGCFYIWTYSYQLIRSSAVKYNAMKVAKDLLREPNKDLDSNEKSQLLNKDCEWHNDVAVPASCSTDVDPENPTLVYQQLASKEGKEGFSSSRLIETLQKLLEELLAPPTIGAIMGFIFGAVPWLKNLLVGDDAPLRVIQDSITLLGDGTLPCITLILGGNLVQGLRNASIRPIIIIAIIIVRYLFLPMIGIGVIKATRALGLLPSDPLFSFVLLIQFTVPPAMNLSTMTQLFNVGQEECSVLTMWTYIVAAFALTGWSTVFIYSVIAVKVKETFLFNKKQDDERSSLFISLDFNQIERGKGTEMGFWGLLEVASMPILQVLIVSAIGAFMATDYLNLLSNHTRSSLNKIVFVVFTPSLIFASLVETVTFEDIISWWFMPINIGLTFLCGGILGWVAVKLIKPKPHLEGLIIAMCSTGNFANLLLIMVPAICTDDGSPFGDHNVCKAKGLSYASFSMALGSFYTWTCTYQMIQGSALRYNAMKEIGKLSNEANKDSDANQNTRLLNKKYHDHIDRIMPSPNLTNDDTENQCIGYQQKKDGSFSDKFVEMLKKILEQLLAPPTLGSFAGLVFGAIPWVKNLLIGEKAPLRVVQDSMTLLGDGTIPCLTLILGGNLTQGLRKASVGPTMIITVIIVRYLILPIIGIGVINLAAMVGLLPSDPLFRFVLLIMFALPPGVNISTMAQLFSVGQEECAMLMMWTYLAAAFALTAWSTVYMWILS</sequence>
<gene>
    <name evidence="1" type="ORF">L1987_18408</name>
</gene>
<protein>
    <submittedName>
        <fullName evidence="1">Uncharacterized protein</fullName>
    </submittedName>
</protein>
<reference evidence="2" key="1">
    <citation type="journal article" date="2022" name="Mol. Ecol. Resour.">
        <title>The genomes of chicory, endive, great burdock and yacon provide insights into Asteraceae palaeo-polyploidization history and plant inulin production.</title>
        <authorList>
            <person name="Fan W."/>
            <person name="Wang S."/>
            <person name="Wang H."/>
            <person name="Wang A."/>
            <person name="Jiang F."/>
            <person name="Liu H."/>
            <person name="Zhao H."/>
            <person name="Xu D."/>
            <person name="Zhang Y."/>
        </authorList>
    </citation>
    <scope>NUCLEOTIDE SEQUENCE [LARGE SCALE GENOMIC DNA]</scope>
    <source>
        <strain evidence="2">cv. Yunnan</strain>
    </source>
</reference>